<gene>
    <name evidence="1" type="ORF">U472_08265</name>
</gene>
<dbReference type="Proteomes" id="UP000093514">
    <property type="component" value="Unassembled WGS sequence"/>
</dbReference>
<dbReference type="RefSeq" id="WP_068717401.1">
    <property type="nucleotide sequence ID" value="NZ_LWDV01000009.1"/>
</dbReference>
<evidence type="ECO:0000313" key="2">
    <source>
        <dbReference type="Proteomes" id="UP000093514"/>
    </source>
</evidence>
<sequence>MYKIPEESLKITKQIVINKIKNHQSGVEINSEEVDRKVNEVVNKIYSIGGNFNKATIGAVVDILFEEWYNNKKNSI</sequence>
<reference evidence="2" key="1">
    <citation type="submission" date="2016-07" db="EMBL/GenBank/DDBJ databases">
        <authorList>
            <person name="Florea S."/>
            <person name="Webb J.S."/>
            <person name="Jaromczyk J."/>
            <person name="Schardl C.L."/>
        </authorList>
    </citation>
    <scope>NUCLEOTIDE SEQUENCE [LARGE SCALE GENOMIC DNA]</scope>
    <source>
        <strain evidence="2">Z6</strain>
    </source>
</reference>
<dbReference type="AlphaFoldDB" id="A0A1C0A6Y7"/>
<comment type="caution">
    <text evidence="1">The sequence shown here is derived from an EMBL/GenBank/DDBJ whole genome shotgun (WGS) entry which is preliminary data.</text>
</comment>
<accession>A0A1C0A6Y7</accession>
<keyword evidence="2" id="KW-1185">Reference proteome</keyword>
<evidence type="ECO:0000313" key="1">
    <source>
        <dbReference type="EMBL" id="OCL26010.1"/>
    </source>
</evidence>
<protein>
    <submittedName>
        <fullName evidence="1">Uncharacterized protein</fullName>
    </submittedName>
</protein>
<name>A0A1C0A6Y7_9FIRM</name>
<proteinExistence type="predicted"/>
<reference evidence="1 2" key="2">
    <citation type="submission" date="2016-08" db="EMBL/GenBank/DDBJ databases">
        <title>Orenia metallireducens sp. nov. strain Z6, a Novel Metal-reducing Firmicute from the Deep Subsurface.</title>
        <authorList>
            <person name="Maxim B.I."/>
            <person name="Kenneth K."/>
            <person name="Flynn T.M."/>
            <person name="Oloughlin E.J."/>
            <person name="Locke R.A."/>
            <person name="Weber J.R."/>
            <person name="Egan S.M."/>
            <person name="Mackie R.I."/>
            <person name="Cann I.K."/>
        </authorList>
    </citation>
    <scope>NUCLEOTIDE SEQUENCE [LARGE SCALE GENOMIC DNA]</scope>
    <source>
        <strain evidence="1 2">Z6</strain>
    </source>
</reference>
<organism evidence="1 2">
    <name type="scientific">Orenia metallireducens</name>
    <dbReference type="NCBI Taxonomy" id="1413210"/>
    <lineage>
        <taxon>Bacteria</taxon>
        <taxon>Bacillati</taxon>
        <taxon>Bacillota</taxon>
        <taxon>Clostridia</taxon>
        <taxon>Halanaerobiales</taxon>
        <taxon>Halobacteroidaceae</taxon>
        <taxon>Orenia</taxon>
    </lineage>
</organism>
<dbReference type="EMBL" id="LWDV01000009">
    <property type="protein sequence ID" value="OCL26010.1"/>
    <property type="molecule type" value="Genomic_DNA"/>
</dbReference>